<dbReference type="Pfam" id="PF14056">
    <property type="entry name" value="DUF4250"/>
    <property type="match status" value="1"/>
</dbReference>
<reference evidence="1" key="1">
    <citation type="submission" date="2020-08" db="EMBL/GenBank/DDBJ databases">
        <title>Genome public.</title>
        <authorList>
            <person name="Liu C."/>
            <person name="Sun Q."/>
        </authorList>
    </citation>
    <scope>NUCLEOTIDE SEQUENCE</scope>
    <source>
        <strain evidence="1">NSJ-52</strain>
    </source>
</reference>
<gene>
    <name evidence="1" type="ORF">H8S62_09480</name>
</gene>
<name>A0A8J6MD68_9FIRM</name>
<comment type="caution">
    <text evidence="1">The sequence shown here is derived from an EMBL/GenBank/DDBJ whole genome shotgun (WGS) entry which is preliminary data.</text>
</comment>
<dbReference type="Proteomes" id="UP000607645">
    <property type="component" value="Unassembled WGS sequence"/>
</dbReference>
<keyword evidence="2" id="KW-1185">Reference proteome</keyword>
<evidence type="ECO:0000313" key="2">
    <source>
        <dbReference type="Proteomes" id="UP000607645"/>
    </source>
</evidence>
<evidence type="ECO:0000313" key="1">
    <source>
        <dbReference type="EMBL" id="MBC5737239.1"/>
    </source>
</evidence>
<protein>
    <submittedName>
        <fullName evidence="1">DUF4250 domain-containing protein</fullName>
    </submittedName>
</protein>
<accession>A0A8J6MD68</accession>
<sequence length="57" mass="6444">MLPQDPFILLSYVNTKLRDFYSSFPDFCADNELDGAEIEAKLAAIGCAYDPAHNRFE</sequence>
<dbReference type="AlphaFoldDB" id="A0A8J6MD68"/>
<proteinExistence type="predicted"/>
<organism evidence="1 2">
    <name type="scientific">Lawsonibacter faecis</name>
    <dbReference type="NCBI Taxonomy" id="2763052"/>
    <lineage>
        <taxon>Bacteria</taxon>
        <taxon>Bacillati</taxon>
        <taxon>Bacillota</taxon>
        <taxon>Clostridia</taxon>
        <taxon>Eubacteriales</taxon>
        <taxon>Oscillospiraceae</taxon>
        <taxon>Lawsonibacter</taxon>
    </lineage>
</organism>
<dbReference type="RefSeq" id="WP_155147318.1">
    <property type="nucleotide sequence ID" value="NZ_JACOPQ010000006.1"/>
</dbReference>
<dbReference type="InterPro" id="IPR025346">
    <property type="entry name" value="DUF4250"/>
</dbReference>
<dbReference type="EMBL" id="JACOPQ010000006">
    <property type="protein sequence ID" value="MBC5737239.1"/>
    <property type="molecule type" value="Genomic_DNA"/>
</dbReference>